<dbReference type="InterPro" id="IPR014922">
    <property type="entry name" value="YdhG-like"/>
</dbReference>
<dbReference type="Proteomes" id="UP001595476">
    <property type="component" value="Unassembled WGS sequence"/>
</dbReference>
<name>A0ABV7HAC7_9GAMM</name>
<dbReference type="EMBL" id="JBHRSZ010000002">
    <property type="protein sequence ID" value="MFC3150722.1"/>
    <property type="molecule type" value="Genomic_DNA"/>
</dbReference>
<dbReference type="SUPFAM" id="SSF159888">
    <property type="entry name" value="YdhG-like"/>
    <property type="match status" value="1"/>
</dbReference>
<feature type="domain" description="YdhG-like" evidence="1">
    <location>
        <begin position="11"/>
        <end position="105"/>
    </location>
</feature>
<comment type="caution">
    <text evidence="2">The sequence shown here is derived from an EMBL/GenBank/DDBJ whole genome shotgun (WGS) entry which is preliminary data.</text>
</comment>
<keyword evidence="3" id="KW-1185">Reference proteome</keyword>
<reference evidence="3" key="1">
    <citation type="journal article" date="2019" name="Int. J. Syst. Evol. Microbiol.">
        <title>The Global Catalogue of Microorganisms (GCM) 10K type strain sequencing project: providing services to taxonomists for standard genome sequencing and annotation.</title>
        <authorList>
            <consortium name="The Broad Institute Genomics Platform"/>
            <consortium name="The Broad Institute Genome Sequencing Center for Infectious Disease"/>
            <person name="Wu L."/>
            <person name="Ma J."/>
        </authorList>
    </citation>
    <scope>NUCLEOTIDE SEQUENCE [LARGE SCALE GENOMIC DNA]</scope>
    <source>
        <strain evidence="3">KCTC 52438</strain>
    </source>
</reference>
<evidence type="ECO:0000313" key="3">
    <source>
        <dbReference type="Proteomes" id="UP001595476"/>
    </source>
</evidence>
<evidence type="ECO:0000259" key="1">
    <source>
        <dbReference type="Pfam" id="PF08818"/>
    </source>
</evidence>
<dbReference type="Gene3D" id="3.90.1150.200">
    <property type="match status" value="1"/>
</dbReference>
<organism evidence="2 3">
    <name type="scientific">Litoribrevibacter euphylliae</name>
    <dbReference type="NCBI Taxonomy" id="1834034"/>
    <lineage>
        <taxon>Bacteria</taxon>
        <taxon>Pseudomonadati</taxon>
        <taxon>Pseudomonadota</taxon>
        <taxon>Gammaproteobacteria</taxon>
        <taxon>Oceanospirillales</taxon>
        <taxon>Oceanospirillaceae</taxon>
        <taxon>Litoribrevibacter</taxon>
    </lineage>
</organism>
<evidence type="ECO:0000313" key="2">
    <source>
        <dbReference type="EMBL" id="MFC3150722.1"/>
    </source>
</evidence>
<dbReference type="RefSeq" id="WP_386718037.1">
    <property type="nucleotide sequence ID" value="NZ_JBHRSZ010000002.1"/>
</dbReference>
<accession>A0ABV7HAC7</accession>
<protein>
    <submittedName>
        <fullName evidence="2">DUF1801 domain-containing protein</fullName>
    </submittedName>
</protein>
<gene>
    <name evidence="2" type="ORF">ACFOEK_06770</name>
</gene>
<proteinExistence type="predicted"/>
<dbReference type="Pfam" id="PF08818">
    <property type="entry name" value="DUF1801"/>
    <property type="match status" value="1"/>
</dbReference>
<sequence>MSDQTLILMALAEQLEDFIVTTVPDAEKVSKYGGVLFTLKPEEKEGQFCGVFIYKEHVQLSFSLGAELHDPAGVLEGSGKRRRHVNFKAASNLDFNVLEGLLKQAASL</sequence>